<feature type="compositionally biased region" description="Polar residues" evidence="1">
    <location>
        <begin position="34"/>
        <end position="43"/>
    </location>
</feature>
<dbReference type="HOGENOM" id="CLU_3233337_0_0_6"/>
<gene>
    <name evidence="2" type="ordered locus">EAMY_2905</name>
</gene>
<organism evidence="2 3">
    <name type="scientific">Erwinia amylovora (strain CFBP1430)</name>
    <dbReference type="NCBI Taxonomy" id="665029"/>
    <lineage>
        <taxon>Bacteria</taxon>
        <taxon>Pseudomonadati</taxon>
        <taxon>Pseudomonadota</taxon>
        <taxon>Gammaproteobacteria</taxon>
        <taxon>Enterobacterales</taxon>
        <taxon>Erwiniaceae</taxon>
        <taxon>Erwinia</taxon>
    </lineage>
</organism>
<dbReference type="STRING" id="665029.EAMY_2905"/>
<protein>
    <submittedName>
        <fullName evidence="2">Uncharacterized protein</fullName>
    </submittedName>
</protein>
<evidence type="ECO:0000313" key="3">
    <source>
        <dbReference type="Proteomes" id="UP000001841"/>
    </source>
</evidence>
<evidence type="ECO:0000313" key="2">
    <source>
        <dbReference type="EMBL" id="CBA22645.1"/>
    </source>
</evidence>
<sequence>MANTITVEKLTGKRQTLVRARKKGAKALPHPPASGNNTKNKAL</sequence>
<feature type="region of interest" description="Disordered" evidence="1">
    <location>
        <begin position="1"/>
        <end position="43"/>
    </location>
</feature>
<reference evidence="2 3" key="1">
    <citation type="journal article" date="2010" name="Mol. Plant Microbe Interact.">
        <title>Complete genome sequence of the fire blight pathogen Erwinia amylovora CFBP 1430 and comparison to other Erwinia spp.</title>
        <authorList>
            <person name="Smits T.H."/>
            <person name="Rezzonico F."/>
            <person name="Kamber T."/>
            <person name="Blom J."/>
            <person name="Goesmann A."/>
            <person name="Frey J.E."/>
            <person name="Duffy B."/>
        </authorList>
    </citation>
    <scope>NUCLEOTIDE SEQUENCE [LARGE SCALE GENOMIC DNA]</scope>
    <source>
        <strain evidence="3">CFBP1430</strain>
    </source>
</reference>
<evidence type="ECO:0000256" key="1">
    <source>
        <dbReference type="SAM" id="MobiDB-lite"/>
    </source>
</evidence>
<accession>D4I010</accession>
<dbReference type="Proteomes" id="UP000001841">
    <property type="component" value="Chromosome"/>
</dbReference>
<dbReference type="KEGG" id="eam:EAMY_2905"/>
<dbReference type="AlphaFoldDB" id="D4I010"/>
<dbReference type="EMBL" id="FN434113">
    <property type="protein sequence ID" value="CBA22645.1"/>
    <property type="molecule type" value="Genomic_DNA"/>
</dbReference>
<name>D4I010_ERWAC</name>
<proteinExistence type="predicted"/>